<dbReference type="Pfam" id="PF13229">
    <property type="entry name" value="Beta_helix"/>
    <property type="match status" value="1"/>
</dbReference>
<dbReference type="InterPro" id="IPR012334">
    <property type="entry name" value="Pectin_lyas_fold"/>
</dbReference>
<protein>
    <recommendedName>
        <fullName evidence="1">Right handed beta helix domain-containing protein</fullName>
    </recommendedName>
</protein>
<dbReference type="EMBL" id="BMIX01000001">
    <property type="protein sequence ID" value="GGG24362.1"/>
    <property type="molecule type" value="Genomic_DNA"/>
</dbReference>
<dbReference type="InterPro" id="IPR011050">
    <property type="entry name" value="Pectin_lyase_fold/virulence"/>
</dbReference>
<dbReference type="Proteomes" id="UP000605733">
    <property type="component" value="Unassembled WGS sequence"/>
</dbReference>
<dbReference type="RefSeq" id="WP_011710279.1">
    <property type="nucleotide sequence ID" value="NZ_BMIX01000001.1"/>
</dbReference>
<keyword evidence="3" id="KW-1185">Reference proteome</keyword>
<feature type="domain" description="Right handed beta helix" evidence="1">
    <location>
        <begin position="493"/>
        <end position="657"/>
    </location>
</feature>
<dbReference type="InterPro" id="IPR013320">
    <property type="entry name" value="ConA-like_dom_sf"/>
</dbReference>
<proteinExistence type="predicted"/>
<evidence type="ECO:0000259" key="1">
    <source>
        <dbReference type="Pfam" id="PF13229"/>
    </source>
</evidence>
<dbReference type="InterPro" id="IPR039448">
    <property type="entry name" value="Beta_helix"/>
</dbReference>
<name>A0ABQ1WCA0_9FLAO</name>
<dbReference type="Gene3D" id="2.160.20.10">
    <property type="entry name" value="Single-stranded right-handed beta-helix, Pectin lyase-like"/>
    <property type="match status" value="1"/>
</dbReference>
<dbReference type="SUPFAM" id="SSF51126">
    <property type="entry name" value="Pectin lyase-like"/>
    <property type="match status" value="1"/>
</dbReference>
<evidence type="ECO:0000313" key="2">
    <source>
        <dbReference type="EMBL" id="GGG24362.1"/>
    </source>
</evidence>
<reference evidence="3" key="1">
    <citation type="journal article" date="2019" name="Int. J. Syst. Evol. Microbiol.">
        <title>The Global Catalogue of Microorganisms (GCM) 10K type strain sequencing project: providing services to taxonomists for standard genome sequencing and annotation.</title>
        <authorList>
            <consortium name="The Broad Institute Genomics Platform"/>
            <consortium name="The Broad Institute Genome Sequencing Center for Infectious Disease"/>
            <person name="Wu L."/>
            <person name="Ma J."/>
        </authorList>
    </citation>
    <scope>NUCLEOTIDE SEQUENCE [LARGE SCALE GENOMIC DNA]</scope>
    <source>
        <strain evidence="3">CGMCC 1.15422</strain>
    </source>
</reference>
<dbReference type="SUPFAM" id="SSF49899">
    <property type="entry name" value="Concanavalin A-like lectins/glucanases"/>
    <property type="match status" value="1"/>
</dbReference>
<gene>
    <name evidence="2" type="ORF">GCM10011532_04520</name>
</gene>
<evidence type="ECO:0000313" key="3">
    <source>
        <dbReference type="Proteomes" id="UP000605733"/>
    </source>
</evidence>
<sequence length="667" mass="74476">MTLELQSGLIILGFVLAVILLRKFKVLGFIVLSFTLTGCPSGNEKFNPGLPSVDDGVEIPEDTIDAVTDATDDIIDIPVDTIPEVPEKPKDSVVTPEVPKDTIVKPEKPSTEYILKEAFSGEPKEIPANDKNSLVNNSKDQPFTLRAYLNIKDFSGLQWIASKRDKESNEWQLMIYQDQLVFALTEKGDYKPNSIARALPLSEVPTGYFLLHIEYDGNYSTSGFTWTVNGREVETNHLWDSTYKGMTKSNASVFIGKAGFNDNYPFKGTAEISIAKGLSTPEKKLEDYKETFGVESIFAKPAKDGNYYIDVEPNTGEDVSIALNKAIDNIPDGTPGKPSQIKLKSGRYNVDRKHIPGYIEGGAIDLYARRNLRFSPTGDEPVVLYVTDAAVPPFEMQDNQTNRTGKRNQIRGQRCENIEIYNFRIESTNKEKSFKGYLEFEHAISFKYSKNITVKKYVADGCWGDGFYAWHTDGINLIDVETYNINRQGLGFSNGCKNILIDNHTADKMTRTAVDLEPQSGGLIDNVEIRNSTWYDGHLAAGGAGYVNNVHFHNNKHRAAIRALGGLSYPRENWTIENNEIIGSYGSPMPFVQVRVTKNVTVKNNKYSISPAQKKFAVLLQVCSGNIEITGNDFDIEARVELVNTDKDSKITIENNKPEPLITIDYE</sequence>
<organism evidence="2 3">
    <name type="scientific">Christiangramia forsetii</name>
    <dbReference type="NCBI Taxonomy" id="411153"/>
    <lineage>
        <taxon>Bacteria</taxon>
        <taxon>Pseudomonadati</taxon>
        <taxon>Bacteroidota</taxon>
        <taxon>Flavobacteriia</taxon>
        <taxon>Flavobacteriales</taxon>
        <taxon>Flavobacteriaceae</taxon>
        <taxon>Christiangramia</taxon>
    </lineage>
</organism>
<accession>A0ABQ1WCA0</accession>
<comment type="caution">
    <text evidence="2">The sequence shown here is derived from an EMBL/GenBank/DDBJ whole genome shotgun (WGS) entry which is preliminary data.</text>
</comment>